<feature type="transmembrane region" description="Helical" evidence="1">
    <location>
        <begin position="186"/>
        <end position="211"/>
    </location>
</feature>
<keyword evidence="3" id="KW-1185">Reference proteome</keyword>
<feature type="transmembrane region" description="Helical" evidence="1">
    <location>
        <begin position="270"/>
        <end position="288"/>
    </location>
</feature>
<feature type="transmembrane region" description="Helical" evidence="1">
    <location>
        <begin position="330"/>
        <end position="351"/>
    </location>
</feature>
<feature type="transmembrane region" description="Helical" evidence="1">
    <location>
        <begin position="117"/>
        <end position="137"/>
    </location>
</feature>
<gene>
    <name evidence="2" type="ORF">FGO68_gene10823</name>
</gene>
<protein>
    <submittedName>
        <fullName evidence="2">Uncharacterized protein</fullName>
    </submittedName>
</protein>
<dbReference type="AlphaFoldDB" id="A0A8J8P6F5"/>
<feature type="transmembrane region" description="Helical" evidence="1">
    <location>
        <begin position="245"/>
        <end position="264"/>
    </location>
</feature>
<feature type="transmembrane region" description="Helical" evidence="1">
    <location>
        <begin position="300"/>
        <end position="318"/>
    </location>
</feature>
<evidence type="ECO:0000313" key="3">
    <source>
        <dbReference type="Proteomes" id="UP000785679"/>
    </source>
</evidence>
<accession>A0A8J8P6F5</accession>
<feature type="transmembrane region" description="Helical" evidence="1">
    <location>
        <begin position="46"/>
        <end position="69"/>
    </location>
</feature>
<proteinExistence type="predicted"/>
<comment type="caution">
    <text evidence="2">The sequence shown here is derived from an EMBL/GenBank/DDBJ whole genome shotgun (WGS) entry which is preliminary data.</text>
</comment>
<evidence type="ECO:0000313" key="2">
    <source>
        <dbReference type="EMBL" id="TNV86695.1"/>
    </source>
</evidence>
<organism evidence="2 3">
    <name type="scientific">Halteria grandinella</name>
    <dbReference type="NCBI Taxonomy" id="5974"/>
    <lineage>
        <taxon>Eukaryota</taxon>
        <taxon>Sar</taxon>
        <taxon>Alveolata</taxon>
        <taxon>Ciliophora</taxon>
        <taxon>Intramacronucleata</taxon>
        <taxon>Spirotrichea</taxon>
        <taxon>Stichotrichia</taxon>
        <taxon>Sporadotrichida</taxon>
        <taxon>Halteriidae</taxon>
        <taxon>Halteria</taxon>
    </lineage>
</organism>
<keyword evidence="1" id="KW-0472">Membrane</keyword>
<keyword evidence="1" id="KW-0812">Transmembrane</keyword>
<name>A0A8J8P6F5_HALGN</name>
<feature type="transmembrane region" description="Helical" evidence="1">
    <location>
        <begin position="12"/>
        <end position="34"/>
    </location>
</feature>
<dbReference type="EMBL" id="RRYP01000895">
    <property type="protein sequence ID" value="TNV86695.1"/>
    <property type="molecule type" value="Genomic_DNA"/>
</dbReference>
<reference evidence="2" key="1">
    <citation type="submission" date="2019-06" db="EMBL/GenBank/DDBJ databases">
        <authorList>
            <person name="Zheng W."/>
        </authorList>
    </citation>
    <scope>NUCLEOTIDE SEQUENCE</scope>
    <source>
        <strain evidence="2">QDHG01</strain>
    </source>
</reference>
<keyword evidence="1" id="KW-1133">Transmembrane helix</keyword>
<evidence type="ECO:0000256" key="1">
    <source>
        <dbReference type="SAM" id="Phobius"/>
    </source>
</evidence>
<sequence length="405" mass="46001">MEKMREAASAAQIAMIPGSIMVNIFLQAILNLIWGMLNDLSFLINLTMISITIPGLASSVMNIVLQFIYLDILQTDKWMTPYFTQEKDEDGNFIEDESYSQYFDQQGFQSMYTFNNLGSTLLFSFIFLALYSVYLLCKLLANIFPSIGKVGNYLEGKLFWNSTCRFIIQQFQPLLISALINLFQLNFVSVVTMLSSLFTIATIVVLVVFLWKMVRAIRCETYEEKQVSWAPLIEGINVESTAGKYWIPIILTKWTILSQTLVLLKDYPTFQMIIIGYLSLVSQILIIKGKPLASPMENKLCLFNDIMASLYLYGLYALSEPMGRNESKEACGLALLALVVFTISVNVLKLFTPATKVVSLQPTNTEPRADNTTFNISYNEQPLRTVAVLPQVMEHNGLFMREVRY</sequence>
<dbReference type="Proteomes" id="UP000785679">
    <property type="component" value="Unassembled WGS sequence"/>
</dbReference>